<accession>A0AAD9PRU9</accession>
<dbReference type="Gene3D" id="1.10.10.60">
    <property type="entry name" value="Homeodomain-like"/>
    <property type="match status" value="1"/>
</dbReference>
<comment type="caution">
    <text evidence="2">The sequence shown here is derived from an EMBL/GenBank/DDBJ whole genome shotgun (WGS) entry which is preliminary data.</text>
</comment>
<evidence type="ECO:0000313" key="3">
    <source>
        <dbReference type="Proteomes" id="UP001249851"/>
    </source>
</evidence>
<gene>
    <name evidence="2" type="ORF">P5673_032042</name>
</gene>
<reference evidence="2" key="2">
    <citation type="journal article" date="2023" name="Science">
        <title>Genomic signatures of disease resistance in endangered staghorn corals.</title>
        <authorList>
            <person name="Vollmer S.V."/>
            <person name="Selwyn J.D."/>
            <person name="Despard B.A."/>
            <person name="Roesel C.L."/>
        </authorList>
    </citation>
    <scope>NUCLEOTIDE SEQUENCE</scope>
    <source>
        <strain evidence="2">K2</strain>
    </source>
</reference>
<evidence type="ECO:0000259" key="1">
    <source>
        <dbReference type="Pfam" id="PF13873"/>
    </source>
</evidence>
<dbReference type="Pfam" id="PF13873">
    <property type="entry name" value="Myb_DNA-bind_5"/>
    <property type="match status" value="1"/>
</dbReference>
<dbReference type="GO" id="GO:0005634">
    <property type="term" value="C:nucleus"/>
    <property type="evidence" value="ECO:0007669"/>
    <property type="project" value="TreeGrafter"/>
</dbReference>
<dbReference type="PANTHER" id="PTHR23098:SF16">
    <property type="entry name" value="REGULATORY PROTEIN ZESTE"/>
    <property type="match status" value="1"/>
</dbReference>
<proteinExistence type="predicted"/>
<reference evidence="2" key="1">
    <citation type="journal article" date="2023" name="G3 (Bethesda)">
        <title>Whole genome assembly and annotation of the endangered Caribbean coral Acropora cervicornis.</title>
        <authorList>
            <person name="Selwyn J.D."/>
            <person name="Vollmer S.V."/>
        </authorList>
    </citation>
    <scope>NUCLEOTIDE SEQUENCE</scope>
    <source>
        <strain evidence="2">K2</strain>
    </source>
</reference>
<evidence type="ECO:0000313" key="2">
    <source>
        <dbReference type="EMBL" id="KAK2547901.1"/>
    </source>
</evidence>
<organism evidence="2 3">
    <name type="scientific">Acropora cervicornis</name>
    <name type="common">Staghorn coral</name>
    <dbReference type="NCBI Taxonomy" id="6130"/>
    <lineage>
        <taxon>Eukaryota</taxon>
        <taxon>Metazoa</taxon>
        <taxon>Cnidaria</taxon>
        <taxon>Anthozoa</taxon>
        <taxon>Hexacorallia</taxon>
        <taxon>Scleractinia</taxon>
        <taxon>Astrocoeniina</taxon>
        <taxon>Acroporidae</taxon>
        <taxon>Acropora</taxon>
    </lineage>
</organism>
<protein>
    <submittedName>
        <fullName evidence="2">t-SNARE domain-containing protein 1</fullName>
    </submittedName>
</protein>
<dbReference type="InterPro" id="IPR028002">
    <property type="entry name" value="Myb_DNA-bind_5"/>
</dbReference>
<dbReference type="EMBL" id="JARQWQ010000163">
    <property type="protein sequence ID" value="KAK2547901.1"/>
    <property type="molecule type" value="Genomic_DNA"/>
</dbReference>
<dbReference type="AlphaFoldDB" id="A0AAD9PRU9"/>
<name>A0AAD9PRU9_ACRCE</name>
<feature type="domain" description="Myb/SANT-like DNA-binding" evidence="1">
    <location>
        <begin position="20"/>
        <end position="91"/>
    </location>
</feature>
<sequence length="222" mass="25396">MAESVAGREEINSEAKERKRKPNFSVYEIGVITENVQKHLETIQSKLTNNITNKKKQQVWEEITRAVNAVGTANRTVSEVKDKWKNLHKRVEENWRRAAAETPSVSSKEIIEVFEDTPGFSGLNGFETVSKATLPYESATVSDELLSNTDRSLGKTVEDEFREEKKKRKGKKQITYDDVLEQQFNALVAKQENLALKKRKLELELYLLEQEVLHGDTTVLTE</sequence>
<dbReference type="Proteomes" id="UP001249851">
    <property type="component" value="Unassembled WGS sequence"/>
</dbReference>
<keyword evidence="3" id="KW-1185">Reference proteome</keyword>
<dbReference type="PANTHER" id="PTHR23098">
    <property type="entry name" value="AGAP001331-PA-RELATED"/>
    <property type="match status" value="1"/>
</dbReference>